<dbReference type="GO" id="GO:0005829">
    <property type="term" value="C:cytosol"/>
    <property type="evidence" value="ECO:0007669"/>
    <property type="project" value="TreeGrafter"/>
</dbReference>
<feature type="domain" description="HTH lysR-type" evidence="5">
    <location>
        <begin position="1"/>
        <end position="58"/>
    </location>
</feature>
<dbReference type="GO" id="GO:0003677">
    <property type="term" value="F:DNA binding"/>
    <property type="evidence" value="ECO:0007669"/>
    <property type="project" value="UniProtKB-KW"/>
</dbReference>
<dbReference type="Gene3D" id="3.40.190.290">
    <property type="match status" value="1"/>
</dbReference>
<reference evidence="6 7" key="1">
    <citation type="submission" date="2016-10" db="EMBL/GenBank/DDBJ databases">
        <authorList>
            <person name="de Groot N.N."/>
        </authorList>
    </citation>
    <scope>NUCLEOTIDE SEQUENCE [LARGE SCALE GENOMIC DNA]</scope>
    <source>
        <strain evidence="6 7">TC2-24</strain>
    </source>
</reference>
<protein>
    <submittedName>
        <fullName evidence="6">LysR family transcriptional regulator, cyn operon transcriptional activator</fullName>
    </submittedName>
</protein>
<dbReference type="AlphaFoldDB" id="A0A1I0Q9I1"/>
<dbReference type="PROSITE" id="PS50931">
    <property type="entry name" value="HTH_LYSR"/>
    <property type="match status" value="1"/>
</dbReference>
<dbReference type="InterPro" id="IPR036388">
    <property type="entry name" value="WH-like_DNA-bd_sf"/>
</dbReference>
<gene>
    <name evidence="6" type="ORF">SAMN04487850_2275</name>
</gene>
<dbReference type="InterPro" id="IPR005119">
    <property type="entry name" value="LysR_subst-bd"/>
</dbReference>
<proteinExistence type="inferred from homology"/>
<evidence type="ECO:0000313" key="6">
    <source>
        <dbReference type="EMBL" id="SEW23671.1"/>
    </source>
</evidence>
<evidence type="ECO:0000256" key="4">
    <source>
        <dbReference type="ARBA" id="ARBA00023163"/>
    </source>
</evidence>
<dbReference type="SUPFAM" id="SSF53850">
    <property type="entry name" value="Periplasmic binding protein-like II"/>
    <property type="match status" value="1"/>
</dbReference>
<evidence type="ECO:0000256" key="1">
    <source>
        <dbReference type="ARBA" id="ARBA00009437"/>
    </source>
</evidence>
<evidence type="ECO:0000256" key="3">
    <source>
        <dbReference type="ARBA" id="ARBA00023125"/>
    </source>
</evidence>
<dbReference type="FunFam" id="1.10.10.10:FF:000001">
    <property type="entry name" value="LysR family transcriptional regulator"/>
    <property type="match status" value="1"/>
</dbReference>
<keyword evidence="2" id="KW-0805">Transcription regulation</keyword>
<evidence type="ECO:0000313" key="7">
    <source>
        <dbReference type="Proteomes" id="UP000199373"/>
    </source>
</evidence>
<name>A0A1I0Q9I1_9BACT</name>
<dbReference type="CDD" id="cd05466">
    <property type="entry name" value="PBP2_LTTR_substrate"/>
    <property type="match status" value="1"/>
</dbReference>
<keyword evidence="7" id="KW-1185">Reference proteome</keyword>
<dbReference type="PANTHER" id="PTHR30419">
    <property type="entry name" value="HTH-TYPE TRANSCRIPTIONAL REGULATOR YBHD"/>
    <property type="match status" value="1"/>
</dbReference>
<dbReference type="InterPro" id="IPR050950">
    <property type="entry name" value="HTH-type_LysR_regulators"/>
</dbReference>
<dbReference type="Proteomes" id="UP000199373">
    <property type="component" value="Unassembled WGS sequence"/>
</dbReference>
<dbReference type="Gene3D" id="1.10.10.10">
    <property type="entry name" value="Winged helix-like DNA-binding domain superfamily/Winged helix DNA-binding domain"/>
    <property type="match status" value="1"/>
</dbReference>
<accession>A0A1I0Q9I1</accession>
<dbReference type="InterPro" id="IPR036390">
    <property type="entry name" value="WH_DNA-bd_sf"/>
</dbReference>
<organism evidence="6 7">
    <name type="scientific">Prevotella aff. ruminicola Tc2-24</name>
    <dbReference type="NCBI Taxonomy" id="81582"/>
    <lineage>
        <taxon>Bacteria</taxon>
        <taxon>Pseudomonadati</taxon>
        <taxon>Bacteroidota</taxon>
        <taxon>Bacteroidia</taxon>
        <taxon>Bacteroidales</taxon>
        <taxon>Prevotellaceae</taxon>
        <taxon>Prevotella</taxon>
    </lineage>
</organism>
<dbReference type="SUPFAM" id="SSF46785">
    <property type="entry name" value="Winged helix' DNA-binding domain"/>
    <property type="match status" value="1"/>
</dbReference>
<sequence length="298" mass="34645">MELRQLRYFLRLSETLNFSVASKELFITQSTLSQQILNLERELDQQLFIRNSHEVLLTEAGRMLLPLARESVYKVDNCFLRMQELKNMLTGELNIGVTYSFSSMISETMIDFLKKYPKVKLNVFYASMTDLIERLQRHELDFVVAFKPTEHNEHIESRLLFDNRLAAIVNEHHPLAAKQEVTLDELERYCFALPAKGLQARHAFDQVLLHTDHHYNVKAEINNVSLLLKLVRQTKFVTVLAEATIIDETGLRAVPINVPSSRMEGCIHVLRDGYMKNSTRAFIQMLEQCTEVLKNRLY</sequence>
<comment type="similarity">
    <text evidence="1">Belongs to the LysR transcriptional regulatory family.</text>
</comment>
<dbReference type="RefSeq" id="WP_091899993.1">
    <property type="nucleotide sequence ID" value="NZ_FOIQ01000006.1"/>
</dbReference>
<dbReference type="Pfam" id="PF03466">
    <property type="entry name" value="LysR_substrate"/>
    <property type="match status" value="1"/>
</dbReference>
<dbReference type="PANTHER" id="PTHR30419:SF8">
    <property type="entry name" value="NITROGEN ASSIMILATION TRANSCRIPTIONAL ACTIVATOR-RELATED"/>
    <property type="match status" value="1"/>
</dbReference>
<dbReference type="PRINTS" id="PR00039">
    <property type="entry name" value="HTHLYSR"/>
</dbReference>
<dbReference type="EMBL" id="FOIQ01000006">
    <property type="protein sequence ID" value="SEW23671.1"/>
    <property type="molecule type" value="Genomic_DNA"/>
</dbReference>
<keyword evidence="4" id="KW-0804">Transcription</keyword>
<dbReference type="Pfam" id="PF00126">
    <property type="entry name" value="HTH_1"/>
    <property type="match status" value="1"/>
</dbReference>
<evidence type="ECO:0000256" key="2">
    <source>
        <dbReference type="ARBA" id="ARBA00023015"/>
    </source>
</evidence>
<dbReference type="InterPro" id="IPR000847">
    <property type="entry name" value="LysR_HTH_N"/>
</dbReference>
<evidence type="ECO:0000259" key="5">
    <source>
        <dbReference type="PROSITE" id="PS50931"/>
    </source>
</evidence>
<keyword evidence="3" id="KW-0238">DNA-binding</keyword>
<dbReference type="GO" id="GO:0003700">
    <property type="term" value="F:DNA-binding transcription factor activity"/>
    <property type="evidence" value="ECO:0007669"/>
    <property type="project" value="InterPro"/>
</dbReference>